<dbReference type="InterPro" id="IPR040079">
    <property type="entry name" value="Glutathione_S-Trfase"/>
</dbReference>
<dbReference type="AlphaFoldDB" id="A0A5N5QBV2"/>
<dbReference type="Gene3D" id="1.20.1050.10">
    <property type="match status" value="1"/>
</dbReference>
<gene>
    <name evidence="3" type="ORF">CTheo_7662</name>
</gene>
<comment type="caution">
    <text evidence="3">The sequence shown here is derived from an EMBL/GenBank/DDBJ whole genome shotgun (WGS) entry which is preliminary data.</text>
</comment>
<dbReference type="Proteomes" id="UP000383932">
    <property type="component" value="Unassembled WGS sequence"/>
</dbReference>
<dbReference type="PANTHER" id="PTHR44051:SF9">
    <property type="entry name" value="GLUTATHIONE S-TRANSFERASE 1"/>
    <property type="match status" value="1"/>
</dbReference>
<comment type="similarity">
    <text evidence="1">Belongs to the GST superfamily.</text>
</comment>
<evidence type="ECO:0000313" key="3">
    <source>
        <dbReference type="EMBL" id="KAB5588896.1"/>
    </source>
</evidence>
<dbReference type="InterPro" id="IPR036249">
    <property type="entry name" value="Thioredoxin-like_sf"/>
</dbReference>
<dbReference type="PROSITE" id="PS50404">
    <property type="entry name" value="GST_NTER"/>
    <property type="match status" value="1"/>
</dbReference>
<dbReference type="OrthoDB" id="2098326at2759"/>
<dbReference type="SFLD" id="SFLDG00358">
    <property type="entry name" value="Main_(cytGST)"/>
    <property type="match status" value="1"/>
</dbReference>
<dbReference type="Gene3D" id="3.40.30.10">
    <property type="entry name" value="Glutaredoxin"/>
    <property type="match status" value="1"/>
</dbReference>
<reference evidence="3 4" key="1">
    <citation type="journal article" date="2019" name="Fungal Biol. Biotechnol.">
        <title>Draft genome sequence of fastidious pathogen Ceratobasidium theobromae, which causes vascular-streak dieback in Theobroma cacao.</title>
        <authorList>
            <person name="Ali S.S."/>
            <person name="Asman A."/>
            <person name="Shao J."/>
            <person name="Firmansyah A.P."/>
            <person name="Susilo A.W."/>
            <person name="Rosmana A."/>
            <person name="McMahon P."/>
            <person name="Junaid M."/>
            <person name="Guest D."/>
            <person name="Kheng T.Y."/>
            <person name="Meinhardt L.W."/>
            <person name="Bailey B.A."/>
        </authorList>
    </citation>
    <scope>NUCLEOTIDE SEQUENCE [LARGE SCALE GENOMIC DNA]</scope>
    <source>
        <strain evidence="3 4">CT2</strain>
    </source>
</reference>
<evidence type="ECO:0000259" key="2">
    <source>
        <dbReference type="PROSITE" id="PS50404"/>
    </source>
</evidence>
<proteinExistence type="inferred from homology"/>
<accession>A0A5N5QBV2</accession>
<dbReference type="PANTHER" id="PTHR44051">
    <property type="entry name" value="GLUTATHIONE S-TRANSFERASE-RELATED"/>
    <property type="match status" value="1"/>
</dbReference>
<evidence type="ECO:0000256" key="1">
    <source>
        <dbReference type="ARBA" id="ARBA00007409"/>
    </source>
</evidence>
<dbReference type="SFLD" id="SFLDS00019">
    <property type="entry name" value="Glutathione_Transferase_(cytos"/>
    <property type="match status" value="1"/>
</dbReference>
<organism evidence="3 4">
    <name type="scientific">Ceratobasidium theobromae</name>
    <dbReference type="NCBI Taxonomy" id="1582974"/>
    <lineage>
        <taxon>Eukaryota</taxon>
        <taxon>Fungi</taxon>
        <taxon>Dikarya</taxon>
        <taxon>Basidiomycota</taxon>
        <taxon>Agaricomycotina</taxon>
        <taxon>Agaricomycetes</taxon>
        <taxon>Cantharellales</taxon>
        <taxon>Ceratobasidiaceae</taxon>
        <taxon>Ceratobasidium</taxon>
    </lineage>
</organism>
<name>A0A5N5QBV2_9AGAM</name>
<dbReference type="CDD" id="cd03046">
    <property type="entry name" value="GST_N_GTT1_like"/>
    <property type="match status" value="1"/>
</dbReference>
<dbReference type="SUPFAM" id="SSF47616">
    <property type="entry name" value="GST C-terminal domain-like"/>
    <property type="match status" value="1"/>
</dbReference>
<dbReference type="EMBL" id="SSOP01000350">
    <property type="protein sequence ID" value="KAB5588896.1"/>
    <property type="molecule type" value="Genomic_DNA"/>
</dbReference>
<dbReference type="SUPFAM" id="SSF52833">
    <property type="entry name" value="Thioredoxin-like"/>
    <property type="match status" value="1"/>
</dbReference>
<protein>
    <recommendedName>
        <fullName evidence="2">GST N-terminal domain-containing protein</fullName>
    </recommendedName>
</protein>
<dbReference type="InterPro" id="IPR004045">
    <property type="entry name" value="Glutathione_S-Trfase_N"/>
</dbReference>
<sequence>MKKMRVLPKDIPQCAQRGLLPWQITEYRQVYCLDRLPDGQLPDAVIHIHVEWVWRTRKLSNIENPPQVLAGDYVWVIGVSESGYNDVELGVVKEILHYRDSSEQGIVTEILKPIPALGIFGTRNLPTHTRIYPTKYEQIYDMKQGHIQSAGFESYEDPVIRRVPRSKMELMTTVNEGASWVEVHKFESHADSPEPTGDQEAAASFHIRVIIELPNVNSNGIGAGWGIWLPYLHYGRIFPRSEAERYCASLKQLALPTYLMEELEISYEIKKWERTPEMLAPKELKEIHPLGNSPIISDGGLVLAESGAIVEYLITKYGNGRFSPSQENWVNNLYYTHYAEGTLMPQLVNLLIFTIVPDRAPLIIRPILRMVFNTLIAQMVDPRLTENSKMIEGHLAKNPGKFFAGGDNLTSADFMMLFPLEAWRSRGAVQLGEHARAYVEAMHARPAYKRALEKGGKYSYA</sequence>
<evidence type="ECO:0000313" key="4">
    <source>
        <dbReference type="Proteomes" id="UP000383932"/>
    </source>
</evidence>
<dbReference type="InterPro" id="IPR036282">
    <property type="entry name" value="Glutathione-S-Trfase_C_sf"/>
</dbReference>
<dbReference type="Pfam" id="PF02798">
    <property type="entry name" value="GST_N"/>
    <property type="match status" value="1"/>
</dbReference>
<feature type="domain" description="GST N-terminal" evidence="2">
    <location>
        <begin position="228"/>
        <end position="321"/>
    </location>
</feature>
<keyword evidence="4" id="KW-1185">Reference proteome</keyword>